<proteinExistence type="predicted"/>
<keyword evidence="1" id="KW-0472">Membrane</keyword>
<gene>
    <name evidence="2" type="ORF">ACFSJ3_09105</name>
</gene>
<sequence>MQAKTKAFIRRLHKWLGLAVGVQVMLWMLSGVYMSLVPIETVRGRDMASAGVPHLSELPNTLFHVEQLLKKHALSTPNKVELVKWQHSWVYRWFGDDQALMFDAQNGELLSPLTSESIKAIALADYAGEGQLIHTVLLTELPWEVASRAKPLWQATFDDLRGTRLYIDPDLGTVVARRNTQWRIFDLLWRLHIMDYTEGEDFNNPLLISFALTSLLFAFSGLMLVVISFHRRNFGLKPRVR</sequence>
<name>A0ABW4XQ31_9GAMM</name>
<dbReference type="Proteomes" id="UP001597380">
    <property type="component" value="Unassembled WGS sequence"/>
</dbReference>
<dbReference type="RefSeq" id="WP_345341183.1">
    <property type="nucleotide sequence ID" value="NZ_BAABLI010000017.1"/>
</dbReference>
<feature type="transmembrane region" description="Helical" evidence="1">
    <location>
        <begin position="12"/>
        <end position="36"/>
    </location>
</feature>
<comment type="caution">
    <text evidence="2">The sequence shown here is derived from an EMBL/GenBank/DDBJ whole genome shotgun (WGS) entry which is preliminary data.</text>
</comment>
<reference evidence="3" key="1">
    <citation type="journal article" date="2019" name="Int. J. Syst. Evol. Microbiol.">
        <title>The Global Catalogue of Microorganisms (GCM) 10K type strain sequencing project: providing services to taxonomists for standard genome sequencing and annotation.</title>
        <authorList>
            <consortium name="The Broad Institute Genomics Platform"/>
            <consortium name="The Broad Institute Genome Sequencing Center for Infectious Disease"/>
            <person name="Wu L."/>
            <person name="Ma J."/>
        </authorList>
    </citation>
    <scope>NUCLEOTIDE SEQUENCE [LARGE SCALE GENOMIC DNA]</scope>
    <source>
        <strain evidence="3">CGMCC 1.10992</strain>
    </source>
</reference>
<evidence type="ECO:0000313" key="3">
    <source>
        <dbReference type="Proteomes" id="UP001597380"/>
    </source>
</evidence>
<keyword evidence="3" id="KW-1185">Reference proteome</keyword>
<accession>A0ABW4XQ31</accession>
<evidence type="ECO:0000313" key="2">
    <source>
        <dbReference type="EMBL" id="MFD2096139.1"/>
    </source>
</evidence>
<feature type="transmembrane region" description="Helical" evidence="1">
    <location>
        <begin position="206"/>
        <end position="229"/>
    </location>
</feature>
<protein>
    <recommendedName>
        <fullName evidence="4">PepSY domain-containing protein</fullName>
    </recommendedName>
</protein>
<keyword evidence="1" id="KW-1133">Transmembrane helix</keyword>
<evidence type="ECO:0000256" key="1">
    <source>
        <dbReference type="SAM" id="Phobius"/>
    </source>
</evidence>
<dbReference type="EMBL" id="JBHUHT010000011">
    <property type="protein sequence ID" value="MFD2096139.1"/>
    <property type="molecule type" value="Genomic_DNA"/>
</dbReference>
<organism evidence="2 3">
    <name type="scientific">Corallincola platygyrae</name>
    <dbReference type="NCBI Taxonomy" id="1193278"/>
    <lineage>
        <taxon>Bacteria</taxon>
        <taxon>Pseudomonadati</taxon>
        <taxon>Pseudomonadota</taxon>
        <taxon>Gammaproteobacteria</taxon>
        <taxon>Alteromonadales</taxon>
        <taxon>Psychromonadaceae</taxon>
        <taxon>Corallincola</taxon>
    </lineage>
</organism>
<keyword evidence="1" id="KW-0812">Transmembrane</keyword>
<evidence type="ECO:0008006" key="4">
    <source>
        <dbReference type="Google" id="ProtNLM"/>
    </source>
</evidence>